<accession>A0AAE0H494</accession>
<keyword evidence="3" id="KW-1185">Reference proteome</keyword>
<reference evidence="2 3" key="1">
    <citation type="journal article" date="2015" name="Genome Biol. Evol.">
        <title>Comparative Genomics of a Bacterivorous Green Alga Reveals Evolutionary Causalities and Consequences of Phago-Mixotrophic Mode of Nutrition.</title>
        <authorList>
            <person name="Burns J.A."/>
            <person name="Paasch A."/>
            <person name="Narechania A."/>
            <person name="Kim E."/>
        </authorList>
    </citation>
    <scope>NUCLEOTIDE SEQUENCE [LARGE SCALE GENOMIC DNA]</scope>
    <source>
        <strain evidence="2 3">PLY_AMNH</strain>
    </source>
</reference>
<name>A0AAE0H494_9CHLO</name>
<keyword evidence="1" id="KW-0472">Membrane</keyword>
<feature type="transmembrane region" description="Helical" evidence="1">
    <location>
        <begin position="115"/>
        <end position="134"/>
    </location>
</feature>
<feature type="transmembrane region" description="Helical" evidence="1">
    <location>
        <begin position="66"/>
        <end position="83"/>
    </location>
</feature>
<dbReference type="Proteomes" id="UP001190700">
    <property type="component" value="Unassembled WGS sequence"/>
</dbReference>
<keyword evidence="1" id="KW-0812">Transmembrane</keyword>
<organism evidence="2 3">
    <name type="scientific">Cymbomonas tetramitiformis</name>
    <dbReference type="NCBI Taxonomy" id="36881"/>
    <lineage>
        <taxon>Eukaryota</taxon>
        <taxon>Viridiplantae</taxon>
        <taxon>Chlorophyta</taxon>
        <taxon>Pyramimonadophyceae</taxon>
        <taxon>Pyramimonadales</taxon>
        <taxon>Pyramimonadaceae</taxon>
        <taxon>Cymbomonas</taxon>
    </lineage>
</organism>
<comment type="caution">
    <text evidence="2">The sequence shown here is derived from an EMBL/GenBank/DDBJ whole genome shotgun (WGS) entry which is preliminary data.</text>
</comment>
<gene>
    <name evidence="2" type="ORF">CYMTET_2864</name>
</gene>
<dbReference type="EMBL" id="LGRX02000048">
    <property type="protein sequence ID" value="KAK3289735.1"/>
    <property type="molecule type" value="Genomic_DNA"/>
</dbReference>
<proteinExistence type="predicted"/>
<feature type="transmembrane region" description="Helical" evidence="1">
    <location>
        <begin position="16"/>
        <end position="37"/>
    </location>
</feature>
<keyword evidence="1" id="KW-1133">Transmembrane helix</keyword>
<sequence>MRLIKIRNTLLTQETPLMLAMSAAALFIGLFVLMWYMKWFPSYYFDLYSDEVIFFDTYNLDSRGKALAALAVSFVLTSINVYVRRTVSSWQINYLNSPHIPRSNLQSALRLQTTMFAYTVFVSLSGAVNIFLIFSNFWFLATQMAANIMVTFFMTSIFLKEKERAEVQNEHMQNMIPPNTSLLNDDLLRMSSPTKHRAAQVTGFRKAVKANRGYGFHTTILEV</sequence>
<evidence type="ECO:0000313" key="3">
    <source>
        <dbReference type="Proteomes" id="UP001190700"/>
    </source>
</evidence>
<evidence type="ECO:0000256" key="1">
    <source>
        <dbReference type="SAM" id="Phobius"/>
    </source>
</evidence>
<evidence type="ECO:0000313" key="2">
    <source>
        <dbReference type="EMBL" id="KAK3289735.1"/>
    </source>
</evidence>
<protein>
    <submittedName>
        <fullName evidence="2">Uncharacterized protein</fullName>
    </submittedName>
</protein>
<feature type="transmembrane region" description="Helical" evidence="1">
    <location>
        <begin position="140"/>
        <end position="159"/>
    </location>
</feature>
<dbReference type="AlphaFoldDB" id="A0AAE0H494"/>